<dbReference type="EMBL" id="CP060490">
    <property type="protein sequence ID" value="QNL45237.1"/>
    <property type="molecule type" value="Genomic_DNA"/>
</dbReference>
<sequence length="221" mass="23530">MGCAKSKLHSRRGASLLLALGVCLIFVLVGSVVLGSATASASRLKDRRAREQAYLSLSSAARLLQETLAGSECSGWISRTEYTCGREEDTAGRCDSLVGDSNFLTDAAWPVFCGRTGGGGYTVSAEHMEEVHAGLEMDDAYRAVFTLTTDSSDYVMTLTFEATLTHSEARETSSCSHETTEVNEDGEEVSVTETYDVYTTTETTAIVWDGGTISKGGAKSG</sequence>
<dbReference type="AlphaFoldDB" id="A0A7G9B6Q6"/>
<dbReference type="Proteomes" id="UP000515960">
    <property type="component" value="Chromosome"/>
</dbReference>
<dbReference type="KEGG" id="ohi:H8790_04250"/>
<gene>
    <name evidence="1" type="ORF">H8790_04250</name>
</gene>
<dbReference type="RefSeq" id="WP_187333690.1">
    <property type="nucleotide sequence ID" value="NZ_CP060490.1"/>
</dbReference>
<accession>A0A7G9B6Q6</accession>
<reference evidence="1 2" key="1">
    <citation type="submission" date="2020-08" db="EMBL/GenBank/DDBJ databases">
        <authorList>
            <person name="Liu C."/>
            <person name="Sun Q."/>
        </authorList>
    </citation>
    <scope>NUCLEOTIDE SEQUENCE [LARGE SCALE GENOMIC DNA]</scope>
    <source>
        <strain evidence="1 2">NSJ-62</strain>
    </source>
</reference>
<name>A0A7G9B6Q6_9FIRM</name>
<evidence type="ECO:0000313" key="1">
    <source>
        <dbReference type="EMBL" id="QNL45237.1"/>
    </source>
</evidence>
<protein>
    <submittedName>
        <fullName evidence="1">Uncharacterized protein</fullName>
    </submittedName>
</protein>
<evidence type="ECO:0000313" key="2">
    <source>
        <dbReference type="Proteomes" id="UP000515960"/>
    </source>
</evidence>
<proteinExistence type="predicted"/>
<keyword evidence="2" id="KW-1185">Reference proteome</keyword>
<organism evidence="1 2">
    <name type="scientific">Oscillibacter hominis</name>
    <dbReference type="NCBI Taxonomy" id="2763056"/>
    <lineage>
        <taxon>Bacteria</taxon>
        <taxon>Bacillati</taxon>
        <taxon>Bacillota</taxon>
        <taxon>Clostridia</taxon>
        <taxon>Eubacteriales</taxon>
        <taxon>Oscillospiraceae</taxon>
        <taxon>Oscillibacter</taxon>
    </lineage>
</organism>